<dbReference type="PRINTS" id="PR00937">
    <property type="entry name" value="TBOX"/>
</dbReference>
<dbReference type="GO" id="GO:0001708">
    <property type="term" value="P:cell fate specification"/>
    <property type="evidence" value="ECO:0007669"/>
    <property type="project" value="TreeGrafter"/>
</dbReference>
<dbReference type="InterPro" id="IPR046360">
    <property type="entry name" value="T-box_DNA-bd"/>
</dbReference>
<feature type="domain" description="T-box" evidence="9">
    <location>
        <begin position="374"/>
        <end position="553"/>
    </location>
</feature>
<comment type="subcellular location">
    <subcellularLocation>
        <location evidence="1 7">Nucleus</location>
    </subcellularLocation>
</comment>
<keyword evidence="3" id="KW-0805">Transcription regulation</keyword>
<feature type="DNA-binding region" description="T-box" evidence="7">
    <location>
        <begin position="379"/>
        <end position="553"/>
    </location>
</feature>
<dbReference type="SMART" id="SM00425">
    <property type="entry name" value="TBOX"/>
    <property type="match status" value="1"/>
</dbReference>
<organism evidence="10">
    <name type="scientific">Schistocephalus solidus</name>
    <name type="common">Tapeworm</name>
    <dbReference type="NCBI Taxonomy" id="70667"/>
    <lineage>
        <taxon>Eukaryota</taxon>
        <taxon>Metazoa</taxon>
        <taxon>Spiralia</taxon>
        <taxon>Lophotrochozoa</taxon>
        <taxon>Platyhelminthes</taxon>
        <taxon>Cestoda</taxon>
        <taxon>Eucestoda</taxon>
        <taxon>Diphyllobothriidea</taxon>
        <taxon>Diphyllobothriidae</taxon>
        <taxon>Schistocephalus</taxon>
    </lineage>
</organism>
<keyword evidence="2" id="KW-0217">Developmental protein</keyword>
<dbReference type="SUPFAM" id="SSF49417">
    <property type="entry name" value="p53-like transcription factors"/>
    <property type="match status" value="1"/>
</dbReference>
<dbReference type="GO" id="GO:0000785">
    <property type="term" value="C:chromatin"/>
    <property type="evidence" value="ECO:0007669"/>
    <property type="project" value="TreeGrafter"/>
</dbReference>
<dbReference type="Pfam" id="PF00907">
    <property type="entry name" value="T-box"/>
    <property type="match status" value="1"/>
</dbReference>
<proteinExistence type="predicted"/>
<keyword evidence="6 7" id="KW-0539">Nucleus</keyword>
<evidence type="ECO:0000259" key="9">
    <source>
        <dbReference type="PROSITE" id="PS50252"/>
    </source>
</evidence>
<accession>A0A0V0J9A7</accession>
<feature type="compositionally biased region" description="Basic and acidic residues" evidence="8">
    <location>
        <begin position="596"/>
        <end position="605"/>
    </location>
</feature>
<evidence type="ECO:0000256" key="8">
    <source>
        <dbReference type="SAM" id="MobiDB-lite"/>
    </source>
</evidence>
<evidence type="ECO:0000256" key="1">
    <source>
        <dbReference type="ARBA" id="ARBA00004123"/>
    </source>
</evidence>
<dbReference type="AlphaFoldDB" id="A0A0V0J9A7"/>
<dbReference type="InterPro" id="IPR018186">
    <property type="entry name" value="TF_T-box_CS"/>
</dbReference>
<evidence type="ECO:0000256" key="7">
    <source>
        <dbReference type="PROSITE-ProRule" id="PRU00201"/>
    </source>
</evidence>
<dbReference type="PROSITE" id="PS01264">
    <property type="entry name" value="TBOX_2"/>
    <property type="match status" value="1"/>
</dbReference>
<dbReference type="PROSITE" id="PS50252">
    <property type="entry name" value="TBOX_3"/>
    <property type="match status" value="1"/>
</dbReference>
<evidence type="ECO:0000256" key="6">
    <source>
        <dbReference type="ARBA" id="ARBA00023242"/>
    </source>
</evidence>
<keyword evidence="4 7" id="KW-0238">DNA-binding</keyword>
<keyword evidence="5" id="KW-0804">Transcription</keyword>
<evidence type="ECO:0000256" key="4">
    <source>
        <dbReference type="ARBA" id="ARBA00023125"/>
    </source>
</evidence>
<dbReference type="PANTHER" id="PTHR11267:SF181">
    <property type="entry name" value="OPTOMOTOR-BLIND PROTEIN"/>
    <property type="match status" value="1"/>
</dbReference>
<evidence type="ECO:0000256" key="5">
    <source>
        <dbReference type="ARBA" id="ARBA00023163"/>
    </source>
</evidence>
<dbReference type="Gene3D" id="2.60.40.820">
    <property type="entry name" value="Transcription factor, T-box"/>
    <property type="match status" value="1"/>
</dbReference>
<dbReference type="InterPro" id="IPR036960">
    <property type="entry name" value="T-box_sf"/>
</dbReference>
<dbReference type="InterPro" id="IPR008967">
    <property type="entry name" value="p53-like_TF_DNA-bd_sf"/>
</dbReference>
<evidence type="ECO:0000256" key="2">
    <source>
        <dbReference type="ARBA" id="ARBA00022473"/>
    </source>
</evidence>
<feature type="region of interest" description="Disordered" evidence="8">
    <location>
        <begin position="548"/>
        <end position="615"/>
    </location>
</feature>
<dbReference type="GO" id="GO:0000981">
    <property type="term" value="F:DNA-binding transcription factor activity, RNA polymerase II-specific"/>
    <property type="evidence" value="ECO:0007669"/>
    <property type="project" value="TreeGrafter"/>
</dbReference>
<sequence>MSTETTTITTITRSTPIKPLTSSSPEAKTGTNFHAKVASSLMLWQGLSQQYPQAASAPSQGTISNGINKLPVSVASALETSSLSSSTHSSGTASPHNQPPAAEGNRDVSGNPFFSSTLPWLSGLSELQKMGGNFVNPPMASTGPAPNDVLHMFKQFQAAEPFNGRAGNWRNADFDDQQLQYVAALAATITAVATSNSFVPPKGDSSLGPQMAVKCLPNKTPHKALPFNSAIPHIERIPDHQLPYPDTLQSILGTGGRVALPAESPLSGLRLGRCENDCASPGIHRIGEHTFSLSPTKSCSVRGGPALQSSQHLLAHLDPLNPAYSPLPSASPGRFPGGLSHPFMRLNSELSQFVRRVQDEELETKKHDCPKAELAEPELWRAFHKMTTEMVITKSGRRMFPAYKVSVTGLDLKAKYVMMMDIVPRDENRYKFHNNGWAIAGKADPEPTKRLYIHPDSPATGELWMQKPISFHKLKLTNNIADRQPLQTVLNSMHKYIPRFHIVRADDLAKVNFCEFLTFTFEESEFIAVTAYQNEQITQLKIDHNPFAKGFRENGSGRREKKRQRVQQVTSLAGFENSEDLEDDGQNSMDYGVSRAGRDPADRGPKSHSNPLRQNLQSIPTISSYRGGFGRLPLSSLSCDLPTLPLGQVPMFPFARPDLRECQYERRHLGRLLNLPRLSRLWNNGQHDRRSVDFANFLSGNAAVEKSVNSVAACDKVSGLDGTNSLFTTDNHEKVERDTSGSDRFKHTVHHCAVSPGLCIPPTNPSKSVTVKGSLQYSETCSETSASLRVDHLMNEPKQQAGLHSPLVGRLLTTKKTREEVDSPDRQTPSSVHAKRSLFIGCESEDCQGSSESTWGPKRSFNISSLLGVPEESVLHK</sequence>
<dbReference type="InterPro" id="IPR001699">
    <property type="entry name" value="TF_T-box"/>
</dbReference>
<dbReference type="PROSITE" id="PS01283">
    <property type="entry name" value="TBOX_1"/>
    <property type="match status" value="1"/>
</dbReference>
<evidence type="ECO:0000256" key="3">
    <source>
        <dbReference type="ARBA" id="ARBA00023015"/>
    </source>
</evidence>
<feature type="compositionally biased region" description="Low complexity" evidence="8">
    <location>
        <begin position="81"/>
        <end position="94"/>
    </location>
</feature>
<feature type="compositionally biased region" description="Basic and acidic residues" evidence="8">
    <location>
        <begin position="548"/>
        <end position="558"/>
    </location>
</feature>
<evidence type="ECO:0000313" key="10">
    <source>
        <dbReference type="EMBL" id="JAP61700.1"/>
    </source>
</evidence>
<dbReference type="EMBL" id="GEEE01001525">
    <property type="protein sequence ID" value="JAP61700.1"/>
    <property type="molecule type" value="Transcribed_RNA"/>
</dbReference>
<dbReference type="GO" id="GO:0005634">
    <property type="term" value="C:nucleus"/>
    <property type="evidence" value="ECO:0007669"/>
    <property type="project" value="UniProtKB-SubCell"/>
</dbReference>
<dbReference type="FunFam" id="2.60.40.820:FF:000010">
    <property type="entry name" value="T-box transcription factor TBX6"/>
    <property type="match status" value="1"/>
</dbReference>
<protein>
    <recommendedName>
        <fullName evidence="9">T-box domain-containing protein</fullName>
    </recommendedName>
</protein>
<dbReference type="GO" id="GO:0045893">
    <property type="term" value="P:positive regulation of DNA-templated transcription"/>
    <property type="evidence" value="ECO:0007669"/>
    <property type="project" value="InterPro"/>
</dbReference>
<gene>
    <name evidence="10" type="ORF">TR136356</name>
</gene>
<feature type="region of interest" description="Disordered" evidence="8">
    <location>
        <begin position="81"/>
        <end position="109"/>
    </location>
</feature>
<dbReference type="GO" id="GO:0000978">
    <property type="term" value="F:RNA polymerase II cis-regulatory region sequence-specific DNA binding"/>
    <property type="evidence" value="ECO:0007669"/>
    <property type="project" value="InterPro"/>
</dbReference>
<name>A0A0V0J9A7_SCHSO</name>
<dbReference type="PANTHER" id="PTHR11267">
    <property type="entry name" value="T-BOX PROTEIN-RELATED"/>
    <property type="match status" value="1"/>
</dbReference>
<reference evidence="10" key="1">
    <citation type="submission" date="2016-01" db="EMBL/GenBank/DDBJ databases">
        <title>Reference transcriptome for the parasite Schistocephalus solidus: insights into the molecular evolution of parasitism.</title>
        <authorList>
            <person name="Hebert F.O."/>
            <person name="Grambauer S."/>
            <person name="Barber I."/>
            <person name="Landry C.R."/>
            <person name="Aubin-Horth N."/>
        </authorList>
    </citation>
    <scope>NUCLEOTIDE SEQUENCE</scope>
</reference>